<evidence type="ECO:0000313" key="6">
    <source>
        <dbReference type="Proteomes" id="UP000183039"/>
    </source>
</evidence>
<keyword evidence="1" id="KW-0732">Signal</keyword>
<feature type="domain" description="WxL" evidence="2">
    <location>
        <begin position="72"/>
        <end position="261"/>
    </location>
</feature>
<feature type="chain" id="PRO_5044546836" description="WxL domain-containing protein" evidence="1">
    <location>
        <begin position="29"/>
        <end position="261"/>
    </location>
</feature>
<dbReference type="EMBL" id="CP013614">
    <property type="protein sequence ID" value="ALS02582.1"/>
    <property type="molecule type" value="Genomic_DNA"/>
</dbReference>
<protein>
    <recommendedName>
        <fullName evidence="2">WxL domain-containing protein</fullName>
    </recommendedName>
</protein>
<evidence type="ECO:0000259" key="2">
    <source>
        <dbReference type="Pfam" id="PF13731"/>
    </source>
</evidence>
<dbReference type="KEGG" id="ess:ATZ33_14715"/>
<feature type="signal peptide" evidence="1">
    <location>
        <begin position="1"/>
        <end position="28"/>
    </location>
</feature>
<name>A0A0S3KE60_9ENTE</name>
<sequence>MKLTHKLCGAALLAAVGMAVAIPNSVKAAPGAAPAAGMDIQFTANTGDGTTNTITDGDGSGEGTVTSGLVTTDAGTFGVRAITPLKFGSDNSSASGTGRHFFAKNFVANDGEGSTDQIIAPNYVEFVDDRSELDHKYEITAQITSELNTTVGTENTVKKLDGATLQFLNGRVKSETDVTDALTPKEAVATTAVTSKESTVILNHVDAAKGRGRFKMLFGTYAAEGDTNSEKSVKLNIKDETELFQDTNYQGEITWSMNVLP</sequence>
<proteinExistence type="predicted"/>
<evidence type="ECO:0000256" key="1">
    <source>
        <dbReference type="SAM" id="SignalP"/>
    </source>
</evidence>
<dbReference type="EMBL" id="JXLC01000001">
    <property type="protein sequence ID" value="OJG93495.1"/>
    <property type="molecule type" value="Genomic_DNA"/>
</dbReference>
<dbReference type="Proteomes" id="UP000183039">
    <property type="component" value="Unassembled WGS sequence"/>
</dbReference>
<gene>
    <name evidence="3" type="ORF">ATZ33_14715</name>
    <name evidence="4" type="ORF">RV15_GL000097</name>
</gene>
<reference evidence="3 5" key="2">
    <citation type="submission" date="2015-12" db="EMBL/GenBank/DDBJ databases">
        <authorList>
            <person name="Lauer A."/>
            <person name="Humrighouse B."/>
            <person name="Loparev V."/>
            <person name="Shewmaker P.L."/>
            <person name="Whitney A.M."/>
            <person name="McLaughlin R.W."/>
        </authorList>
    </citation>
    <scope>NUCLEOTIDE SEQUENCE [LARGE SCALE GENOMIC DNA]</scope>
    <source>
        <strain evidence="3 5">LMG 23085</strain>
    </source>
</reference>
<dbReference type="Proteomes" id="UP000065511">
    <property type="component" value="Chromosome"/>
</dbReference>
<organism evidence="4 6">
    <name type="scientific">Enterococcus silesiacus</name>
    <dbReference type="NCBI Taxonomy" id="332949"/>
    <lineage>
        <taxon>Bacteria</taxon>
        <taxon>Bacillati</taxon>
        <taxon>Bacillota</taxon>
        <taxon>Bacilli</taxon>
        <taxon>Lactobacillales</taxon>
        <taxon>Enterococcaceae</taxon>
        <taxon>Enterococcus</taxon>
    </lineage>
</organism>
<dbReference type="Pfam" id="PF13731">
    <property type="entry name" value="WxL"/>
    <property type="match status" value="1"/>
</dbReference>
<dbReference type="OrthoDB" id="2191863at2"/>
<dbReference type="InterPro" id="IPR027994">
    <property type="entry name" value="WxL_dom"/>
</dbReference>
<dbReference type="AlphaFoldDB" id="A0A0S3KE60"/>
<accession>A0A0S3KE60</accession>
<evidence type="ECO:0000313" key="4">
    <source>
        <dbReference type="EMBL" id="OJG93495.1"/>
    </source>
</evidence>
<evidence type="ECO:0000313" key="3">
    <source>
        <dbReference type="EMBL" id="ALS02582.1"/>
    </source>
</evidence>
<evidence type="ECO:0000313" key="5">
    <source>
        <dbReference type="Proteomes" id="UP000065511"/>
    </source>
</evidence>
<dbReference type="RefSeq" id="WP_071876100.1">
    <property type="nucleotide sequence ID" value="NZ_JXLC01000001.1"/>
</dbReference>
<reference evidence="4 6" key="1">
    <citation type="submission" date="2014-12" db="EMBL/GenBank/DDBJ databases">
        <title>Draft genome sequences of 29 type strains of Enterococci.</title>
        <authorList>
            <person name="Zhong Z."/>
            <person name="Sun Z."/>
            <person name="Liu W."/>
            <person name="Zhang W."/>
            <person name="Zhang H."/>
        </authorList>
    </citation>
    <scope>NUCLEOTIDE SEQUENCE [LARGE SCALE GENOMIC DNA]</scope>
    <source>
        <strain evidence="4 6">DSM 22801</strain>
    </source>
</reference>
<keyword evidence="5" id="KW-1185">Reference proteome</keyword>